<evidence type="ECO:0000313" key="3">
    <source>
        <dbReference type="Proteomes" id="UP000324897"/>
    </source>
</evidence>
<reference evidence="2 3" key="1">
    <citation type="journal article" date="2019" name="Sci. Rep.">
        <title>A high-quality genome of Eragrostis curvula grass provides insights into Poaceae evolution and supports new strategies to enhance forage quality.</title>
        <authorList>
            <person name="Carballo J."/>
            <person name="Santos B.A.C.M."/>
            <person name="Zappacosta D."/>
            <person name="Garbus I."/>
            <person name="Selva J.P."/>
            <person name="Gallo C.A."/>
            <person name="Diaz A."/>
            <person name="Albertini E."/>
            <person name="Caccamo M."/>
            <person name="Echenique V."/>
        </authorList>
    </citation>
    <scope>NUCLEOTIDE SEQUENCE [LARGE SCALE GENOMIC DNA]</scope>
    <source>
        <strain evidence="3">cv. Victoria</strain>
        <tissue evidence="2">Leaf</tissue>
    </source>
</reference>
<keyword evidence="3" id="KW-1185">Reference proteome</keyword>
<protein>
    <submittedName>
        <fullName evidence="2">Uncharacterized protein</fullName>
    </submittedName>
</protein>
<dbReference type="EMBL" id="RWGY01000026">
    <property type="protein sequence ID" value="TVU22450.1"/>
    <property type="molecule type" value="Genomic_DNA"/>
</dbReference>
<feature type="region of interest" description="Disordered" evidence="1">
    <location>
        <begin position="37"/>
        <end position="73"/>
    </location>
</feature>
<accession>A0A5J9UGZ8</accession>
<dbReference type="Proteomes" id="UP000324897">
    <property type="component" value="Unassembled WGS sequence"/>
</dbReference>
<feature type="compositionally biased region" description="Low complexity" evidence="1">
    <location>
        <begin position="54"/>
        <end position="73"/>
    </location>
</feature>
<dbReference type="AlphaFoldDB" id="A0A5J9UGZ8"/>
<evidence type="ECO:0000256" key="1">
    <source>
        <dbReference type="SAM" id="MobiDB-lite"/>
    </source>
</evidence>
<organism evidence="2 3">
    <name type="scientific">Eragrostis curvula</name>
    <name type="common">weeping love grass</name>
    <dbReference type="NCBI Taxonomy" id="38414"/>
    <lineage>
        <taxon>Eukaryota</taxon>
        <taxon>Viridiplantae</taxon>
        <taxon>Streptophyta</taxon>
        <taxon>Embryophyta</taxon>
        <taxon>Tracheophyta</taxon>
        <taxon>Spermatophyta</taxon>
        <taxon>Magnoliopsida</taxon>
        <taxon>Liliopsida</taxon>
        <taxon>Poales</taxon>
        <taxon>Poaceae</taxon>
        <taxon>PACMAD clade</taxon>
        <taxon>Chloridoideae</taxon>
        <taxon>Eragrostideae</taxon>
        <taxon>Eragrostidinae</taxon>
        <taxon>Eragrostis</taxon>
    </lineage>
</organism>
<evidence type="ECO:0000313" key="2">
    <source>
        <dbReference type="EMBL" id="TVU22450.1"/>
    </source>
</evidence>
<sequence length="122" mass="12727">MYPDPPCSTRRLLPLLTIPATSPSASASTPNSYAAHSATVPWHLPRPPRRITMAAPRWPRSPPAAVSGASAATATAATRATRTAARSSCAIWILFKGNASEVRGARGYMVVATGHGAGRHAQ</sequence>
<dbReference type="Gramene" id="TVU22450">
    <property type="protein sequence ID" value="TVU22450"/>
    <property type="gene ID" value="EJB05_32147"/>
</dbReference>
<proteinExistence type="predicted"/>
<name>A0A5J9UGZ8_9POAL</name>
<gene>
    <name evidence="2" type="ORF">EJB05_32147</name>
</gene>
<comment type="caution">
    <text evidence="2">The sequence shown here is derived from an EMBL/GenBank/DDBJ whole genome shotgun (WGS) entry which is preliminary data.</text>
</comment>